<evidence type="ECO:0000313" key="7">
    <source>
        <dbReference type="Proteomes" id="UP001057142"/>
    </source>
</evidence>
<gene>
    <name evidence="4 6" type="primary">syd</name>
    <name evidence="5" type="ORF">M5J11_00545</name>
    <name evidence="6" type="ORF">PG365_14890</name>
</gene>
<comment type="similarity">
    <text evidence="4">Belongs to the Syd family.</text>
</comment>
<evidence type="ECO:0000256" key="3">
    <source>
        <dbReference type="ARBA" id="ARBA00023136"/>
    </source>
</evidence>
<evidence type="ECO:0000256" key="2">
    <source>
        <dbReference type="ARBA" id="ARBA00022519"/>
    </source>
</evidence>
<evidence type="ECO:0000313" key="6">
    <source>
        <dbReference type="EMBL" id="WFC05975.1"/>
    </source>
</evidence>
<dbReference type="InterPro" id="IPR038228">
    <property type="entry name" value="Syd_sf"/>
</dbReference>
<dbReference type="EMBL" id="CP097327">
    <property type="protein sequence ID" value="USB37043.1"/>
    <property type="molecule type" value="Genomic_DNA"/>
</dbReference>
<dbReference type="EMBL" id="CP116222">
    <property type="protein sequence ID" value="WFC05975.1"/>
    <property type="molecule type" value="Genomic_DNA"/>
</dbReference>
<proteinExistence type="inferred from homology"/>
<comment type="subcellular location">
    <subcellularLocation>
        <location evidence="4">Cell inner membrane</location>
        <topology evidence="4">Peripheral membrane protein</topology>
        <orientation evidence="4">Cytoplasmic side</orientation>
    </subcellularLocation>
    <text evidence="4">Loosely associated with the cytoplasmic side of the inner membrane, probably via SecY.</text>
</comment>
<organism evidence="6 8">
    <name type="scientific">Providencia vermicola</name>
    <dbReference type="NCBI Taxonomy" id="333965"/>
    <lineage>
        <taxon>Bacteria</taxon>
        <taxon>Pseudomonadati</taxon>
        <taxon>Pseudomonadota</taxon>
        <taxon>Gammaproteobacteria</taxon>
        <taxon>Enterobacterales</taxon>
        <taxon>Morganellaceae</taxon>
        <taxon>Providencia</taxon>
    </lineage>
</organism>
<dbReference type="Gene3D" id="3.40.1580.20">
    <property type="entry name" value="Syd protein"/>
    <property type="match status" value="1"/>
</dbReference>
<name>A0AAX3RYE5_9GAMM</name>
<dbReference type="CDD" id="cd16323">
    <property type="entry name" value="Syd"/>
    <property type="match status" value="1"/>
</dbReference>
<dbReference type="HAMAP" id="MF_01104">
    <property type="entry name" value="Syd"/>
    <property type="match status" value="1"/>
</dbReference>
<protein>
    <recommendedName>
        <fullName evidence="4">Protein Syd</fullName>
    </recommendedName>
</protein>
<dbReference type="Pfam" id="PF07348">
    <property type="entry name" value="Syd"/>
    <property type="match status" value="1"/>
</dbReference>
<dbReference type="Proteomes" id="UP001222403">
    <property type="component" value="Chromosome"/>
</dbReference>
<keyword evidence="3 4" id="KW-0472">Membrane</keyword>
<reference evidence="6" key="2">
    <citation type="submission" date="2023-01" db="EMBL/GenBank/DDBJ databases">
        <title>The prevalence of carbapenem-resistant bacteria in aquaculture in China and the genetic diversity of carbapenem-resistant genes.</title>
        <authorList>
            <person name="Wen R."/>
        </authorList>
    </citation>
    <scope>NUCLEOTIDE SEQUENCE</scope>
    <source>
        <strain evidence="6">PVA41-chromosome</strain>
    </source>
</reference>
<dbReference type="Proteomes" id="UP001057142">
    <property type="component" value="Chromosome"/>
</dbReference>
<keyword evidence="1 4" id="KW-1003">Cell membrane</keyword>
<evidence type="ECO:0000256" key="1">
    <source>
        <dbReference type="ARBA" id="ARBA00022475"/>
    </source>
</evidence>
<evidence type="ECO:0000313" key="5">
    <source>
        <dbReference type="EMBL" id="USB37043.1"/>
    </source>
</evidence>
<dbReference type="GO" id="GO:0009898">
    <property type="term" value="C:cytoplasmic side of plasma membrane"/>
    <property type="evidence" value="ECO:0007669"/>
    <property type="project" value="InterPro"/>
</dbReference>
<evidence type="ECO:0000256" key="4">
    <source>
        <dbReference type="HAMAP-Rule" id="MF_01104"/>
    </source>
</evidence>
<keyword evidence="2 4" id="KW-0997">Cell inner membrane</keyword>
<dbReference type="NCBIfam" id="NF003439">
    <property type="entry name" value="PRK04968.1"/>
    <property type="match status" value="1"/>
</dbReference>
<dbReference type="InterPro" id="IPR009948">
    <property type="entry name" value="Syd"/>
</dbReference>
<reference evidence="5" key="1">
    <citation type="journal article" date="2022" name="Front. Microbiol.">
        <title>Identification of a novel aminoglycoside O-nucleotidyltransferase AadA33 in Providencia vermicola.</title>
        <authorList>
            <person name="Feng C."/>
            <person name="Gao M."/>
            <person name="Jiang W."/>
            <person name="Shi W."/>
            <person name="Li A."/>
            <person name="Liu S."/>
            <person name="Zhang L."/>
            <person name="Zhang X."/>
            <person name="Li Q."/>
            <person name="Lin H."/>
            <person name="Lu J."/>
            <person name="Li K."/>
            <person name="Zhang H."/>
            <person name="Hu Y."/>
            <person name="Bao Q."/>
            <person name="Lin X."/>
        </authorList>
    </citation>
    <scope>NUCLEOTIDE SEQUENCE</scope>
    <source>
        <strain evidence="5">P13</strain>
    </source>
</reference>
<dbReference type="RefSeq" id="WP_154623744.1">
    <property type="nucleotide sequence ID" value="NZ_CAXONC010000008.1"/>
</dbReference>
<keyword evidence="7" id="KW-1185">Reference proteome</keyword>
<comment type="function">
    <text evidence="4">Interacts with the SecY protein in vivo. May bind preferentially to an uncomplexed state of SecY, thus functioning either as a chelating agent for excess SecY in the cell or as a regulatory factor that negatively controls the translocase function.</text>
</comment>
<accession>A0AAX3RYE5</accession>
<evidence type="ECO:0000313" key="8">
    <source>
        <dbReference type="Proteomes" id="UP001222403"/>
    </source>
</evidence>
<sequence>MNITVSEALTQFTEQYVSKWMAQTGLPPASSDLYGVPSPCIVRTGENWVYWEPQSFSLQDKNLNKVATALDIELQPMIHPFYTTQLAGDMKAQFQGHTLNLVQVWNEDDFIRLQENLIGHLVTQKRLKLSPTLFIATLESDLEMISLCNLTGEIILEKFGSKEKQVLAPDLIHFIQQLSPVVEPLA</sequence>
<dbReference type="AlphaFoldDB" id="A0AAX3RYE5"/>